<evidence type="ECO:0000313" key="3">
    <source>
        <dbReference type="Proteomes" id="UP000001307"/>
    </source>
</evidence>
<feature type="region of interest" description="Disordered" evidence="1">
    <location>
        <begin position="828"/>
        <end position="848"/>
    </location>
</feature>
<feature type="region of interest" description="Disordered" evidence="1">
    <location>
        <begin position="398"/>
        <end position="440"/>
    </location>
</feature>
<protein>
    <submittedName>
        <fullName evidence="2">Uncharacterized protein</fullName>
    </submittedName>
</protein>
<dbReference type="EMBL" id="FN653023">
    <property type="protein sequence ID" value="CBY17975.1"/>
    <property type="molecule type" value="Genomic_DNA"/>
</dbReference>
<sequence>MRPNKFSMSHCEHPMTSRSSMILLSQRNPLNAVLLEKARRPRSPDRVFLDRNNADMVDARYRTPTLEEFTGYVEPEGFEPLVFEELNACQFRVYYTDADQKAKSQNWFRAGSLFHRHYLGKLREYTGDLSPCDLQGLEYTFRLRSRANDARPRHEQFPPEEVKRVAYLVESLVGAINPLSPYFRRDIFVLNEANSTRFSESYQNFGHELLASVFKYPDSRKIMRQEKPSSVLKQLSKFGNLCPLASDRDLFRRFMGKDDSLTADCYLLNPIDVTLLATSLLLIPKFERNLFVCQAFHNGSSIGHLMTTQPDRAQKVAPHCIPVRASDIPLSRGYPPSTAEDKQRQLTEKALRAYASTSAKKVVYDSASGGMPILPLQRDIALLDDVLSDTGLPAELETQLASSDSDTEEESTTEECITTETSGNDSESQENPSRGSKKPPLDLANFSSWVYLFKTSDALRSPSQTEPSMVASSLNPPLRVQPEDAADGSPIYQGCEPDPRETCHPLTWHPPMAIDAVLYDDYNPENEPDNDSVLNIGPRLNSAGSMDSRFTVDTSCEPETESVFPNAYALAYNSFGNPVVSIPAYSEVSDTSFPGPYDSATVKTAQQHLADLYFMYASRIIYRGTVKELFFLAISTDSTTFLGHARCLVGLSSEQKRRIIGPFTAEEKQRFQQRFHPTRLEYTIVSENFDRLYEIEVPDTSLDFPPLADKPPAFRYIEAREAREARSAHKEPLSPAAFGSPKDWNFPASKQQPATATYSIPASNASTQPQSLPDIHAYDFKDKPQARPLPTQTTQLHGPYLSESNAPAPKTFDDFLDVLDQELRYGPLSFDQSSNSTSNSASATPKDPLELWLKTPEVLSALEPCAPATVQVQVADAARPPSTVANSKYHSSNADSRARSELRHRQALHDAVPVHMIHSDYVANSASYAVQQPSPDVEERASFVLPPTVVPVLFESHLRDSRRLKNKEEPKQVLRSTHEVIVVHPIQCDFVGVNYDFAPDAFKLFFLRENLRWEYHDSPDNPRRFRFHEEASTLAEFIQVDESTHTPFFPSGSFDKILAKYFYPRSLGTGYRRLLDDDRERRERPNASKDSQLKDYPHALKYLRGYINHRTIPQQDLGSYHLGLDDPRFEASAACSEVTRPQLFLHRFTFLEPTIFGTQAIRPWVLLLSDCDLHSWNPLEGFAVLCAKAESLKKVMIPAASDAVPGLAGVPHLKAQRPGVPTSFVLSSSVGGVRADTRPAAVPSISSRWEMKHGGRFLVALFCGLVRRISPATALQRGITSQSYDHVMKERSDVNKYYVTSYDADGNLTRARRSDVFPPSLVGTFRPVYESLSEDSTSEPKLLCYEEILWEGSGFTHKVLNTADNPLTTVTGGEYNCRNGGPRLLLVHRRPLETEFFTAFLSLPAFFLDQWRRIHTRILQRNPTSRELRRDHSLSSVSFSGDMVPPLWKKQMHGLRNYFGENFYYDAERVIEVLELDEEVYPPLVTDSEELQYLDSLKPYHTPHLIPGTESLLRVDNRGIVHYKAEDLAELRMMPQTMYRQEPNDISTVGVCYARRVAAKTRDRRPLYREKTSSSSAILSRKPFTSLEFAATEEFF</sequence>
<name>E4X2X2_OIKDI</name>
<evidence type="ECO:0000313" key="2">
    <source>
        <dbReference type="EMBL" id="CBY17975.1"/>
    </source>
</evidence>
<keyword evidence="3" id="KW-1185">Reference proteome</keyword>
<accession>E4X2X2</accession>
<feature type="compositionally biased region" description="Polar residues" evidence="1">
    <location>
        <begin position="423"/>
        <end position="434"/>
    </location>
</feature>
<proteinExistence type="predicted"/>
<evidence type="ECO:0000256" key="1">
    <source>
        <dbReference type="SAM" id="MobiDB-lite"/>
    </source>
</evidence>
<feature type="compositionally biased region" description="Low complexity" evidence="1">
    <location>
        <begin position="833"/>
        <end position="844"/>
    </location>
</feature>
<gene>
    <name evidence="2" type="ORF">GSOID_T00017604001</name>
</gene>
<organism evidence="2">
    <name type="scientific">Oikopleura dioica</name>
    <name type="common">Tunicate</name>
    <dbReference type="NCBI Taxonomy" id="34765"/>
    <lineage>
        <taxon>Eukaryota</taxon>
        <taxon>Metazoa</taxon>
        <taxon>Chordata</taxon>
        <taxon>Tunicata</taxon>
        <taxon>Appendicularia</taxon>
        <taxon>Copelata</taxon>
        <taxon>Oikopleuridae</taxon>
        <taxon>Oikopleura</taxon>
    </lineage>
</organism>
<feature type="region of interest" description="Disordered" evidence="1">
    <location>
        <begin position="725"/>
        <end position="755"/>
    </location>
</feature>
<dbReference type="Proteomes" id="UP000001307">
    <property type="component" value="Unassembled WGS sequence"/>
</dbReference>
<dbReference type="InParanoid" id="E4X2X2"/>
<reference evidence="2" key="1">
    <citation type="journal article" date="2010" name="Science">
        <title>Plasticity of animal genome architecture unmasked by rapid evolution of a pelagic tunicate.</title>
        <authorList>
            <person name="Denoeud F."/>
            <person name="Henriet S."/>
            <person name="Mungpakdee S."/>
            <person name="Aury J.M."/>
            <person name="Da Silva C."/>
            <person name="Brinkmann H."/>
            <person name="Mikhaleva J."/>
            <person name="Olsen L.C."/>
            <person name="Jubin C."/>
            <person name="Canestro C."/>
            <person name="Bouquet J.M."/>
            <person name="Danks G."/>
            <person name="Poulain J."/>
            <person name="Campsteijn C."/>
            <person name="Adamski M."/>
            <person name="Cross I."/>
            <person name="Yadetie F."/>
            <person name="Muffato M."/>
            <person name="Louis A."/>
            <person name="Butcher S."/>
            <person name="Tsagkogeorga G."/>
            <person name="Konrad A."/>
            <person name="Singh S."/>
            <person name="Jensen M.F."/>
            <person name="Cong E.H."/>
            <person name="Eikeseth-Otteraa H."/>
            <person name="Noel B."/>
            <person name="Anthouard V."/>
            <person name="Porcel B.M."/>
            <person name="Kachouri-Lafond R."/>
            <person name="Nishino A."/>
            <person name="Ugolini M."/>
            <person name="Chourrout P."/>
            <person name="Nishida H."/>
            <person name="Aasland R."/>
            <person name="Huzurbazar S."/>
            <person name="Westhof E."/>
            <person name="Delsuc F."/>
            <person name="Lehrach H."/>
            <person name="Reinhardt R."/>
            <person name="Weissenbach J."/>
            <person name="Roy S.W."/>
            <person name="Artiguenave F."/>
            <person name="Postlethwait J.H."/>
            <person name="Manak J.R."/>
            <person name="Thompson E.M."/>
            <person name="Jaillon O."/>
            <person name="Du Pasquier L."/>
            <person name="Boudinot P."/>
            <person name="Liberles D.A."/>
            <person name="Volff J.N."/>
            <person name="Philippe H."/>
            <person name="Lenhard B."/>
            <person name="Roest Crollius H."/>
            <person name="Wincker P."/>
            <person name="Chourrout D."/>
        </authorList>
    </citation>
    <scope>NUCLEOTIDE SEQUENCE [LARGE SCALE GENOMIC DNA]</scope>
</reference>
<feature type="region of interest" description="Disordered" evidence="1">
    <location>
        <begin position="782"/>
        <end position="807"/>
    </location>
</feature>